<evidence type="ECO:0000313" key="1">
    <source>
        <dbReference type="EMBL" id="KAJ7553575.1"/>
    </source>
</evidence>
<dbReference type="EMBL" id="CM055097">
    <property type="protein sequence ID" value="KAJ7553575.1"/>
    <property type="molecule type" value="Genomic_DNA"/>
</dbReference>
<comment type="caution">
    <text evidence="1">The sequence shown here is derived from an EMBL/GenBank/DDBJ whole genome shotgun (WGS) entry which is preliminary data.</text>
</comment>
<dbReference type="Proteomes" id="UP001162992">
    <property type="component" value="Chromosome 6"/>
</dbReference>
<sequence length="482" mass="53834">MSMDLLITALSGLVTICLAYALTLAFNVVKYYPSLKPGAGPIPPGSLGLPLFGETLKFLTCFHGSRPDLFWRKRTSSSSSKGLFRTHLFGQPTICVTTSKLVKSVLMNDRLFGIGWPESAKKLVGGRSFLAVSGEAHRRLRRLSTTSITNTNSLKCTLSEVRTLTTQTLSAWADKGEVVVLPEILKLTFNIIAKIILSYEPGEEADVFGAEVYQLNQGMRNMAIDLPGTPFNRALKARRKLKLRLQKIMDARRASVLAPSNPDALDSLMRSKDEDGQGLEDDEIIDTILAFLIAGHETSAHAIVWIMYFLQKHPQALHKLKEEQQQIYDLKGRTGSLSVSDFKALTYMPRVIDETLRIVNLSPFTFRRALEDVELNESTIPKGWAVQVWFRAIHLDPATFPDPYTFNPDRWIDSRPTQGAYTPFGAGARGCPGSDLAKLEISAIVHHLVLNYRWEPIDPDAKTTYLPHPKPADGYSVRFFRL</sequence>
<accession>A0ACC2DGZ7</accession>
<gene>
    <name evidence="1" type="ORF">O6H91_06G103800</name>
</gene>
<protein>
    <submittedName>
        <fullName evidence="1">Uncharacterized protein</fullName>
    </submittedName>
</protein>
<reference evidence="2" key="1">
    <citation type="journal article" date="2024" name="Proc. Natl. Acad. Sci. U.S.A.">
        <title>Extraordinary preservation of gene collinearity over three hundred million years revealed in homosporous lycophytes.</title>
        <authorList>
            <person name="Li C."/>
            <person name="Wickell D."/>
            <person name="Kuo L.Y."/>
            <person name="Chen X."/>
            <person name="Nie B."/>
            <person name="Liao X."/>
            <person name="Peng D."/>
            <person name="Ji J."/>
            <person name="Jenkins J."/>
            <person name="Williams M."/>
            <person name="Shu S."/>
            <person name="Plott C."/>
            <person name="Barry K."/>
            <person name="Rajasekar S."/>
            <person name="Grimwood J."/>
            <person name="Han X."/>
            <person name="Sun S."/>
            <person name="Hou Z."/>
            <person name="He W."/>
            <person name="Dai G."/>
            <person name="Sun C."/>
            <person name="Schmutz J."/>
            <person name="Leebens-Mack J.H."/>
            <person name="Li F.W."/>
            <person name="Wang L."/>
        </authorList>
    </citation>
    <scope>NUCLEOTIDE SEQUENCE [LARGE SCALE GENOMIC DNA]</scope>
    <source>
        <strain evidence="2">cv. PW_Plant_1</strain>
    </source>
</reference>
<evidence type="ECO:0000313" key="2">
    <source>
        <dbReference type="Proteomes" id="UP001162992"/>
    </source>
</evidence>
<name>A0ACC2DGZ7_DIPCM</name>
<proteinExistence type="predicted"/>
<keyword evidence="2" id="KW-1185">Reference proteome</keyword>
<organism evidence="1 2">
    <name type="scientific">Diphasiastrum complanatum</name>
    <name type="common">Issler's clubmoss</name>
    <name type="synonym">Lycopodium complanatum</name>
    <dbReference type="NCBI Taxonomy" id="34168"/>
    <lineage>
        <taxon>Eukaryota</taxon>
        <taxon>Viridiplantae</taxon>
        <taxon>Streptophyta</taxon>
        <taxon>Embryophyta</taxon>
        <taxon>Tracheophyta</taxon>
        <taxon>Lycopodiopsida</taxon>
        <taxon>Lycopodiales</taxon>
        <taxon>Lycopodiaceae</taxon>
        <taxon>Lycopodioideae</taxon>
        <taxon>Diphasiastrum</taxon>
    </lineage>
</organism>